<protein>
    <recommendedName>
        <fullName evidence="3">DUF4365 domain-containing protein</fullName>
    </recommendedName>
</protein>
<reference evidence="1 2" key="1">
    <citation type="submission" date="2024-06" db="EMBL/GenBank/DDBJ databases">
        <title>Lysinibacillus zambalefons sp. nov., a Novel Firmicute Isolated from the Poon Bato Zambales Hyperalkaline Spring.</title>
        <authorList>
            <person name="Aja J.A."/>
            <person name="Lazaro J.E.H."/>
            <person name="Llorin L.D."/>
            <person name="Lim K.R."/>
            <person name="Teodosio J."/>
            <person name="Dalisay D.S."/>
        </authorList>
    </citation>
    <scope>NUCLEOTIDE SEQUENCE [LARGE SCALE GENOMIC DNA]</scope>
    <source>
        <strain evidence="1 2">M3</strain>
    </source>
</reference>
<comment type="caution">
    <text evidence="1">The sequence shown here is derived from an EMBL/GenBank/DDBJ whole genome shotgun (WGS) entry which is preliminary data.</text>
</comment>
<evidence type="ECO:0000313" key="1">
    <source>
        <dbReference type="EMBL" id="MEQ6357720.1"/>
    </source>
</evidence>
<accession>A0ABV1MYZ8</accession>
<keyword evidence="2" id="KW-1185">Reference proteome</keyword>
<dbReference type="Proteomes" id="UP001478862">
    <property type="component" value="Unassembled WGS sequence"/>
</dbReference>
<proteinExistence type="predicted"/>
<gene>
    <name evidence="1" type="ORF">ABNX05_24240</name>
</gene>
<name>A0ABV1MYZ8_9BACI</name>
<organism evidence="1 2">
    <name type="scientific">Lysinibacillus zambalensis</name>
    <dbReference type="NCBI Taxonomy" id="3160866"/>
    <lineage>
        <taxon>Bacteria</taxon>
        <taxon>Bacillati</taxon>
        <taxon>Bacillota</taxon>
        <taxon>Bacilli</taxon>
        <taxon>Bacillales</taxon>
        <taxon>Bacillaceae</taxon>
        <taxon>Lysinibacillus</taxon>
    </lineage>
</organism>
<dbReference type="RefSeq" id="WP_349662036.1">
    <property type="nucleotide sequence ID" value="NZ_JBEGDG010000034.1"/>
</dbReference>
<sequence>MDNLIIEHLACLEVNRVILQEPYKLVSEVQFNDKSPSFDGEIIIYNSNDLKKENIEDAVKVQIKGTTLFKKIKSNGKITHSIMKSDLENYKRTGKGVLYLVVTINKKNKKMQTFYNSLTPLEIERLLSIIKLKEQDSLSVDFKILKDGDLEYICRAHIKNVRKQPNNFIEMGKKRNYEKYKIEYDVIASELKDFNLLDNVAYVYGVEGDFEYPIEAIIPEIVNINGEETLILFKQEINVKYNITESQDEIKLLVEDTLVFTLSKKHKTGKLMMGKLKTIESYLKCLKVLKYILAENRFPFKLYNIIASLNEKEKYKNIDQEIEQHIELQNICKRIGINSDYRFDDNEDLEKLFNSIHNIFYEKNYKAINNNESESILRLKLSDYITLLLYKDSKDDLYYNIFDENMFNEIDAFIPKNPGEFNPNTDDYYKISLYSNFKIHDLLSLTNFNYEIYEKSFKADAHDKSLEFNNQIALDLISVYDETKDFKFLNLARGLLSGLVETSKENNIYKLNLLQIKKRNTIPFEKYEEEFLLDFLEMDDLQTKFVVQVILGSKTAAERLFKQMSSDEKTDVQEWPIFNLFLEM</sequence>
<dbReference type="EMBL" id="JBEGDG010000034">
    <property type="protein sequence ID" value="MEQ6357720.1"/>
    <property type="molecule type" value="Genomic_DNA"/>
</dbReference>
<evidence type="ECO:0008006" key="3">
    <source>
        <dbReference type="Google" id="ProtNLM"/>
    </source>
</evidence>
<evidence type="ECO:0000313" key="2">
    <source>
        <dbReference type="Proteomes" id="UP001478862"/>
    </source>
</evidence>